<evidence type="ECO:0000313" key="1">
    <source>
        <dbReference type="EMBL" id="OLV20145.1"/>
    </source>
</evidence>
<reference evidence="1 2" key="1">
    <citation type="submission" date="2017-01" db="EMBL/GenBank/DDBJ databases">
        <title>Genome Analysis of Deinococcus marmoris KOPRI26562.</title>
        <authorList>
            <person name="Kim J.H."/>
            <person name="Oh H.-M."/>
        </authorList>
    </citation>
    <scope>NUCLEOTIDE SEQUENCE [LARGE SCALE GENOMIC DNA]</scope>
    <source>
        <strain evidence="1 2">KOPRI26562</strain>
    </source>
</reference>
<proteinExistence type="predicted"/>
<dbReference type="RefSeq" id="WP_075830101.1">
    <property type="nucleotide sequence ID" value="NZ_MSTI01000007.1"/>
</dbReference>
<dbReference type="Proteomes" id="UP000186607">
    <property type="component" value="Unassembled WGS sequence"/>
</dbReference>
<evidence type="ECO:0000313" key="2">
    <source>
        <dbReference type="Proteomes" id="UP000186607"/>
    </source>
</evidence>
<dbReference type="STRING" id="249408.BOO71_0000463"/>
<protein>
    <submittedName>
        <fullName evidence="1">Uncharacterized protein</fullName>
    </submittedName>
</protein>
<comment type="caution">
    <text evidence="1">The sequence shown here is derived from an EMBL/GenBank/DDBJ whole genome shotgun (WGS) entry which is preliminary data.</text>
</comment>
<accession>A0A1U7P4P0</accession>
<keyword evidence="2" id="KW-1185">Reference proteome</keyword>
<organism evidence="1 2">
    <name type="scientific">Deinococcus marmoris</name>
    <dbReference type="NCBI Taxonomy" id="249408"/>
    <lineage>
        <taxon>Bacteria</taxon>
        <taxon>Thermotogati</taxon>
        <taxon>Deinococcota</taxon>
        <taxon>Deinococci</taxon>
        <taxon>Deinococcales</taxon>
        <taxon>Deinococcaceae</taxon>
        <taxon>Deinococcus</taxon>
    </lineage>
</organism>
<dbReference type="EMBL" id="MSTI01000007">
    <property type="protein sequence ID" value="OLV20145.1"/>
    <property type="molecule type" value="Genomic_DNA"/>
</dbReference>
<sequence length="112" mass="12017">MSGSYALTALADWLEARQDYQRLSALRFDAPEPELSDAALRVLRTFSELEKLGGQDVRRWATELAMGTVVMEGRRVGQSARSAEIARDLGIDVAAARLAGVGLGILDPEAGA</sequence>
<gene>
    <name evidence="1" type="ORF">BOO71_0000463</name>
</gene>
<dbReference type="AlphaFoldDB" id="A0A1U7P4P0"/>
<name>A0A1U7P4P0_9DEIO</name>